<feature type="signal peptide" evidence="11">
    <location>
        <begin position="1"/>
        <end position="19"/>
    </location>
</feature>
<dbReference type="InterPro" id="IPR022049">
    <property type="entry name" value="FAM69_kinase_dom"/>
</dbReference>
<keyword evidence="7 10" id="KW-0472">Membrane</keyword>
<sequence length="524" mass="57919">MRRLRRLAHLVLFCPFSKGLQVGAPPPRPRPARRGARASAGARGVQPGARGGVAPLPLGLKEAPPRRGLDLLPQAQKPHQVRSASLDLKDQGHPRPLELSEVLLPAAPPRLASRGRLPGLRVKYVFLVWLGVFAGSWLAYVHYSSYAELCRGHICQVVICDQYRKGIISGSICQDLCNLRQVEWRTCLSSVPGQQVYSGLWQGKEVTIKCGIEESLDSKAGADMAPRRELVLFDKPTRGTSIKEFQEMTLSFLKANLGDLPSLPALVGQVLLMADFNKDHRVSLAEAKSVWALLQRNEFLLLLSLQEKEHAARLLGYCGDLYITEGVPHSSWPGAALPPLLRPLLPPALHGALQQWLGPAWPWRAKIAIGLLEFVEELFHGAYGTFYMCETTLANVGYTAKYDFRMADLQQVAPEAAVRRFLRGRHCEHSADCTYGRDCRAPCDTLLRQCKGDLVQPNLAKVCELLRDYLLPGAPAGLRAELGKQLRTCTTLSGLASQVEAHHSLVLSHLKTLLWKQISNTKYA</sequence>
<feature type="region of interest" description="Disordered" evidence="9">
    <location>
        <begin position="21"/>
        <end position="58"/>
    </location>
</feature>
<keyword evidence="14" id="KW-1185">Reference proteome</keyword>
<dbReference type="EMBL" id="JAIQCJ010000212">
    <property type="protein sequence ID" value="KAJ8797558.1"/>
    <property type="molecule type" value="Genomic_DNA"/>
</dbReference>
<dbReference type="PANTHER" id="PTHR21093:SF3">
    <property type="entry name" value="DIVERGENT PROTEIN KINASE DOMAIN 1B"/>
    <property type="match status" value="1"/>
</dbReference>
<keyword evidence="6 10" id="KW-1133">Transmembrane helix</keyword>
<dbReference type="AlphaFoldDB" id="A0AB34HYV0"/>
<dbReference type="Pfam" id="PF14875">
    <property type="entry name" value="PIP49_N"/>
    <property type="match status" value="1"/>
</dbReference>
<evidence type="ECO:0000256" key="7">
    <source>
        <dbReference type="ARBA" id="ARBA00023136"/>
    </source>
</evidence>
<gene>
    <name evidence="13" type="ORF">J1605_017290</name>
</gene>
<keyword evidence="4" id="KW-0256">Endoplasmic reticulum</keyword>
<evidence type="ECO:0000256" key="4">
    <source>
        <dbReference type="ARBA" id="ARBA00022824"/>
    </source>
</evidence>
<dbReference type="PANTHER" id="PTHR21093">
    <property type="entry name" value="DIVERGENT PROTEIN KINASE DOMAIN 1C-RELATED"/>
    <property type="match status" value="1"/>
</dbReference>
<feature type="domain" description="FAM69 N-terminal" evidence="12">
    <location>
        <begin position="115"/>
        <end position="273"/>
    </location>
</feature>
<evidence type="ECO:0000256" key="8">
    <source>
        <dbReference type="ARBA" id="ARBA00023157"/>
    </source>
</evidence>
<evidence type="ECO:0000313" key="14">
    <source>
        <dbReference type="Proteomes" id="UP001159641"/>
    </source>
</evidence>
<comment type="caution">
    <text evidence="13">The sequence shown here is derived from an EMBL/GenBank/DDBJ whole genome shotgun (WGS) entry which is preliminary data.</text>
</comment>
<evidence type="ECO:0000313" key="13">
    <source>
        <dbReference type="EMBL" id="KAJ8797558.1"/>
    </source>
</evidence>
<protein>
    <recommendedName>
        <fullName evidence="12">FAM69 N-terminal domain-containing protein</fullName>
    </recommendedName>
</protein>
<feature type="transmembrane region" description="Helical" evidence="10">
    <location>
        <begin position="124"/>
        <end position="143"/>
    </location>
</feature>
<feature type="chain" id="PRO_5044339057" description="FAM69 N-terminal domain-containing protein" evidence="11">
    <location>
        <begin position="20"/>
        <end position="524"/>
    </location>
</feature>
<dbReference type="SMART" id="SM01299">
    <property type="entry name" value="PIP49_N"/>
    <property type="match status" value="1"/>
</dbReference>
<evidence type="ECO:0000256" key="9">
    <source>
        <dbReference type="SAM" id="MobiDB-lite"/>
    </source>
</evidence>
<evidence type="ECO:0000256" key="5">
    <source>
        <dbReference type="ARBA" id="ARBA00022968"/>
    </source>
</evidence>
<keyword evidence="5" id="KW-0735">Signal-anchor</keyword>
<comment type="subcellular location">
    <subcellularLocation>
        <location evidence="1">Endoplasmic reticulum membrane</location>
        <topology evidence="1">Single-pass type II membrane protein</topology>
    </subcellularLocation>
</comment>
<evidence type="ECO:0000256" key="3">
    <source>
        <dbReference type="ARBA" id="ARBA00022692"/>
    </source>
</evidence>
<reference evidence="13 14" key="1">
    <citation type="submission" date="2022-11" db="EMBL/GenBank/DDBJ databases">
        <title>Whole genome sequence of Eschrichtius robustus ER-17-0199.</title>
        <authorList>
            <person name="Bruniche-Olsen A."/>
            <person name="Black A.N."/>
            <person name="Fields C.J."/>
            <person name="Walden K."/>
            <person name="Dewoody J.A."/>
        </authorList>
    </citation>
    <scope>NUCLEOTIDE SEQUENCE [LARGE SCALE GENOMIC DNA]</scope>
    <source>
        <strain evidence="13">ER-17-0199</strain>
        <tissue evidence="13">Blubber</tissue>
    </source>
</reference>
<evidence type="ECO:0000256" key="1">
    <source>
        <dbReference type="ARBA" id="ARBA00004648"/>
    </source>
</evidence>
<evidence type="ECO:0000256" key="11">
    <source>
        <dbReference type="SAM" id="SignalP"/>
    </source>
</evidence>
<comment type="similarity">
    <text evidence="2">Belongs to the DIPK family.</text>
</comment>
<evidence type="ECO:0000259" key="12">
    <source>
        <dbReference type="SMART" id="SM01299"/>
    </source>
</evidence>
<evidence type="ECO:0000256" key="10">
    <source>
        <dbReference type="SAM" id="Phobius"/>
    </source>
</evidence>
<dbReference type="Proteomes" id="UP001159641">
    <property type="component" value="Unassembled WGS sequence"/>
</dbReference>
<evidence type="ECO:0000256" key="6">
    <source>
        <dbReference type="ARBA" id="ARBA00022989"/>
    </source>
</evidence>
<name>A0AB34HYV0_ESCRO</name>
<keyword evidence="11" id="KW-0732">Signal</keyword>
<keyword evidence="8" id="KW-1015">Disulfide bond</keyword>
<evidence type="ECO:0000256" key="2">
    <source>
        <dbReference type="ARBA" id="ARBA00006338"/>
    </source>
</evidence>
<organism evidence="13 14">
    <name type="scientific">Eschrichtius robustus</name>
    <name type="common">California gray whale</name>
    <name type="synonym">Eschrichtius gibbosus</name>
    <dbReference type="NCBI Taxonomy" id="9764"/>
    <lineage>
        <taxon>Eukaryota</taxon>
        <taxon>Metazoa</taxon>
        <taxon>Chordata</taxon>
        <taxon>Craniata</taxon>
        <taxon>Vertebrata</taxon>
        <taxon>Euteleostomi</taxon>
        <taxon>Mammalia</taxon>
        <taxon>Eutheria</taxon>
        <taxon>Laurasiatheria</taxon>
        <taxon>Artiodactyla</taxon>
        <taxon>Whippomorpha</taxon>
        <taxon>Cetacea</taxon>
        <taxon>Mysticeti</taxon>
        <taxon>Eschrichtiidae</taxon>
        <taxon>Eschrichtius</taxon>
    </lineage>
</organism>
<accession>A0AB34HYV0</accession>
<keyword evidence="3 10" id="KW-0812">Transmembrane</keyword>
<dbReference type="Pfam" id="PF12260">
    <property type="entry name" value="PIP49_C"/>
    <property type="match status" value="1"/>
</dbReference>
<proteinExistence type="inferred from homology"/>
<dbReference type="InterPro" id="IPR029244">
    <property type="entry name" value="FAM69_N"/>
</dbReference>
<dbReference type="GO" id="GO:0005789">
    <property type="term" value="C:endoplasmic reticulum membrane"/>
    <property type="evidence" value="ECO:0007669"/>
    <property type="project" value="UniProtKB-SubCell"/>
</dbReference>